<feature type="domain" description="Reverse transcriptase" evidence="3">
    <location>
        <begin position="578"/>
        <end position="845"/>
    </location>
</feature>
<dbReference type="InterPro" id="IPR015095">
    <property type="entry name" value="AlkB_hom8_N"/>
</dbReference>
<dbReference type="InterPro" id="IPR036691">
    <property type="entry name" value="Endo/exonu/phosph_ase_sf"/>
</dbReference>
<dbReference type="GO" id="GO:0016706">
    <property type="term" value="F:2-oxoglutarate-dependent dioxygenase activity"/>
    <property type="evidence" value="ECO:0007669"/>
    <property type="project" value="InterPro"/>
</dbReference>
<evidence type="ECO:0000256" key="1">
    <source>
        <dbReference type="SAM" id="MobiDB-lite"/>
    </source>
</evidence>
<sequence>MVLPALATEGQERITERIVYTRDQLIALCEPALLPGTRPEVLKELRRRRRGCRAGVKRRVKRRRHRPAVPAIVMGNVRSLGNKTDELAALIKAQSEYRECSVLCFTETWLHSNIPDHSVAIPGFSTVRGDRDVTSSGKKKGGGIALYVSERWCNPGHVHVKKRLCTPDIELLTVGMRPYYLPREFTSTVIIGVYVPPSADAALACDVIHSAVAQIQTQHPNAFIVITGDFNHISLDKTLPTFHQYVDCPTRDCNTLNLLYANAKDAYSPTALPPLGRSDHNLVLLTPKYMPLVQRQPVHTRSVRRWTQEAADALQDCFESTDWDALVEPHGEDLDSMTDCITEYIRFCEHTTMPTRTVRCFPNNKPWITTDLKVLLNKKKRAFRSGDREELRRVQHELRDMLRACKDAYRRKLEAKLQQNNVRDVWTGMKQITGCKVSGRQSLGSLERANELNRFFNRFSSQPSVVSLTPPDPHTPSLPQMLPPLPPHSPAVSSPVQHLSSSSSSTSSSSTFTSSSTSSSSTEDTGSLPRMTVTAGQVRRQLERLHQQKAAGPDGISPRILKTCASQLSPVLQHLYNLSLGQERIPVLWKTSCLVPVPKKSTPSDLNDYRPVALTSYVMKVLERLVLANLRPQVRALLDPLQFAYQPHLGVDDAVIYLLQRAHSHLDGGGGTVRITFFDFSSAFNTIQPLLLGEKLRVMSVDDTMISWITDYLTGRPQFVRMGSVLSDAVVSDTGAPQGTVLSPFLFTLYTTDFQYNTGSCHLQKFSDDSAVVGCISEGQEEEYRALVDNFVEWTGQNHLRLNISKTREMVIDFRKKRKTAFQPLCILGKDVEVVEDYKYLGVTINHRLDWRSNTEAVYKKGMSRLYFLRKLRSFNVCSKMLEIFYQSVVASVLFFAVVCWGSSIGASDTNRLNKLIRKAGSVIGCKQDTLEAVVERRTLKKLLSIMDNPLHPLQLTLVRQRSTFSGRLLQLRCRSNRYKKSFLPQSITLYNNSLTSA</sequence>
<feature type="transmembrane region" description="Helical" evidence="2">
    <location>
        <begin position="884"/>
        <end position="908"/>
    </location>
</feature>
<feature type="compositionally biased region" description="Low complexity" evidence="1">
    <location>
        <begin position="490"/>
        <end position="522"/>
    </location>
</feature>
<name>A0A671UC69_SPAAU</name>
<organism evidence="4 5">
    <name type="scientific">Sparus aurata</name>
    <name type="common">Gilthead sea bream</name>
    <dbReference type="NCBI Taxonomy" id="8175"/>
    <lineage>
        <taxon>Eukaryota</taxon>
        <taxon>Metazoa</taxon>
        <taxon>Chordata</taxon>
        <taxon>Craniata</taxon>
        <taxon>Vertebrata</taxon>
        <taxon>Euteleostomi</taxon>
        <taxon>Actinopterygii</taxon>
        <taxon>Neopterygii</taxon>
        <taxon>Teleostei</taxon>
        <taxon>Neoteleostei</taxon>
        <taxon>Acanthomorphata</taxon>
        <taxon>Eupercaria</taxon>
        <taxon>Spariformes</taxon>
        <taxon>Sparidae</taxon>
        <taxon>Sparus</taxon>
    </lineage>
</organism>
<dbReference type="SUPFAM" id="SSF56672">
    <property type="entry name" value="DNA/RNA polymerases"/>
    <property type="match status" value="1"/>
</dbReference>
<evidence type="ECO:0000313" key="4">
    <source>
        <dbReference type="Ensembl" id="ENSSAUP00010011453.1"/>
    </source>
</evidence>
<dbReference type="GO" id="GO:0008168">
    <property type="term" value="F:methyltransferase activity"/>
    <property type="evidence" value="ECO:0007669"/>
    <property type="project" value="InterPro"/>
</dbReference>
<dbReference type="AlphaFoldDB" id="A0A671UC69"/>
<evidence type="ECO:0000313" key="5">
    <source>
        <dbReference type="Proteomes" id="UP000472265"/>
    </source>
</evidence>
<dbReference type="InterPro" id="IPR000477">
    <property type="entry name" value="RT_dom"/>
</dbReference>
<dbReference type="SUPFAM" id="SSF56219">
    <property type="entry name" value="DNase I-like"/>
    <property type="match status" value="1"/>
</dbReference>
<dbReference type="Ensembl" id="ENSSAUT00010012183.1">
    <property type="protein sequence ID" value="ENSSAUP00010011453.1"/>
    <property type="gene ID" value="ENSSAUG00010005520.1"/>
</dbReference>
<dbReference type="PANTHER" id="PTHR47510">
    <property type="entry name" value="REVERSE TRANSCRIPTASE DOMAIN-CONTAINING PROTEIN"/>
    <property type="match status" value="1"/>
</dbReference>
<keyword evidence="5" id="KW-1185">Reference proteome</keyword>
<evidence type="ECO:0000256" key="2">
    <source>
        <dbReference type="SAM" id="Phobius"/>
    </source>
</evidence>
<dbReference type="InterPro" id="IPR005135">
    <property type="entry name" value="Endo/exonuclease/phosphatase"/>
</dbReference>
<keyword evidence="2" id="KW-0812">Transmembrane</keyword>
<dbReference type="CDD" id="cd01650">
    <property type="entry name" value="RT_nLTR_like"/>
    <property type="match status" value="1"/>
</dbReference>
<accession>A0A671UC69</accession>
<reference evidence="4" key="3">
    <citation type="submission" date="2025-09" db="UniProtKB">
        <authorList>
            <consortium name="Ensembl"/>
        </authorList>
    </citation>
    <scope>IDENTIFICATION</scope>
</reference>
<dbReference type="Pfam" id="PF00078">
    <property type="entry name" value="RVT_1"/>
    <property type="match status" value="1"/>
</dbReference>
<dbReference type="PANTHER" id="PTHR47510:SF3">
    <property type="entry name" value="ENDO_EXONUCLEASE_PHOSPHATASE DOMAIN-CONTAINING PROTEIN"/>
    <property type="match status" value="1"/>
</dbReference>
<dbReference type="Proteomes" id="UP000472265">
    <property type="component" value="Chromosome 21"/>
</dbReference>
<keyword evidence="2" id="KW-0472">Membrane</keyword>
<dbReference type="InParanoid" id="A0A671UC69"/>
<protein>
    <recommendedName>
        <fullName evidence="3">Reverse transcriptase domain-containing protein</fullName>
    </recommendedName>
</protein>
<feature type="region of interest" description="Disordered" evidence="1">
    <location>
        <begin position="462"/>
        <end position="530"/>
    </location>
</feature>
<dbReference type="Pfam" id="PF09004">
    <property type="entry name" value="ALKBH8_N"/>
    <property type="match status" value="1"/>
</dbReference>
<evidence type="ECO:0000259" key="3">
    <source>
        <dbReference type="PROSITE" id="PS50878"/>
    </source>
</evidence>
<reference evidence="4" key="1">
    <citation type="submission" date="2021-04" db="EMBL/GenBank/DDBJ databases">
        <authorList>
            <consortium name="Wellcome Sanger Institute Data Sharing"/>
        </authorList>
    </citation>
    <scope>NUCLEOTIDE SEQUENCE [LARGE SCALE GENOMIC DNA]</scope>
</reference>
<keyword evidence="2" id="KW-1133">Transmembrane helix</keyword>
<dbReference type="Pfam" id="PF03372">
    <property type="entry name" value="Exo_endo_phos"/>
    <property type="match status" value="1"/>
</dbReference>
<dbReference type="GeneTree" id="ENSGT01120000271821"/>
<feature type="compositionally biased region" description="Pro residues" evidence="1">
    <location>
        <begin position="470"/>
        <end position="489"/>
    </location>
</feature>
<dbReference type="OMA" id="THVIFER"/>
<reference evidence="4" key="2">
    <citation type="submission" date="2025-08" db="UniProtKB">
        <authorList>
            <consortium name="Ensembl"/>
        </authorList>
    </citation>
    <scope>IDENTIFICATION</scope>
</reference>
<dbReference type="PROSITE" id="PS50878">
    <property type="entry name" value="RT_POL"/>
    <property type="match status" value="1"/>
</dbReference>
<dbReference type="InterPro" id="IPR043502">
    <property type="entry name" value="DNA/RNA_pol_sf"/>
</dbReference>
<dbReference type="Gene3D" id="3.60.10.10">
    <property type="entry name" value="Endonuclease/exonuclease/phosphatase"/>
    <property type="match status" value="1"/>
</dbReference>
<proteinExistence type="predicted"/>